<reference evidence="1" key="3">
    <citation type="journal article" date="1994" name="Proc. Natl. Acad. Sci. U.S.A.">
        <title>Loss of all ndh genes as determined by sequencing the entire chloroplast genome of the black pine Pinus thunbergii.</title>
        <authorList>
            <person name="Wakasugi T."/>
            <person name="Tsudzuki J."/>
            <person name="Ito S."/>
            <person name="Nakashima K."/>
            <person name="Tsudzuki T."/>
            <person name="Sugiura M."/>
        </authorList>
    </citation>
    <scope>NUCLEOTIDE SEQUENCE</scope>
</reference>
<organism evidence="1">
    <name type="scientific">Pinus thunbergii</name>
    <name type="common">Japanese black pine</name>
    <name type="synonym">Pinus thunbergiana</name>
    <dbReference type="NCBI Taxonomy" id="3350"/>
    <lineage>
        <taxon>Eukaryota</taxon>
        <taxon>Viridiplantae</taxon>
        <taxon>Streptophyta</taxon>
        <taxon>Embryophyta</taxon>
        <taxon>Tracheophyta</taxon>
        <taxon>Spermatophyta</taxon>
        <taxon>Pinopsida</taxon>
        <taxon>Pinidae</taxon>
        <taxon>Conifers I</taxon>
        <taxon>Pinales</taxon>
        <taxon>Pinaceae</taxon>
        <taxon>Pinus</taxon>
        <taxon>Pinus subgen. Pinus</taxon>
    </lineage>
</organism>
<sequence length="56" mass="6488">MQNIRDSLFLLYSHPISTVPEEILFLYESTLLHANSFLISRYIIPPNHKLDSKLTG</sequence>
<dbReference type="RefSeq" id="NP_042500.1">
    <property type="nucleotide sequence ID" value="NC_001631.1"/>
</dbReference>
<dbReference type="EMBL" id="D17510">
    <property type="protein sequence ID" value="BAA04455.1"/>
    <property type="molecule type" value="Genomic_DNA"/>
</dbReference>
<dbReference type="PIR" id="T07579">
    <property type="entry name" value="T07579"/>
</dbReference>
<keyword evidence="1" id="KW-0934">Plastid</keyword>
<dbReference type="AlphaFoldDB" id="Q33003"/>
<dbReference type="GeneID" id="1457622"/>
<name>Q33003_PINTH</name>
<protein>
    <submittedName>
        <fullName evidence="1">ORF56c</fullName>
    </submittedName>
</protein>
<geneLocation type="chloroplast" evidence="1"/>
<accession>Q33003</accession>
<reference evidence="1" key="2">
    <citation type="journal article" date="1994" name="Curr. Genet.">
        <title>A new gene encoding tRNA(Pro) (GGG) is present in the chloroplast genome of black pine: a compilation of 32 tRNA genes from black pine chloroplasts.</title>
        <authorList>
            <person name="Tsudzuki J."/>
            <person name="Ito S."/>
            <person name="Tsudzuki T."/>
            <person name="Wakasugi T."/>
            <person name="Sugiura M."/>
        </authorList>
    </citation>
    <scope>NUCLEOTIDE SEQUENCE</scope>
</reference>
<evidence type="ECO:0000313" key="1">
    <source>
        <dbReference type="EMBL" id="BAA04455.1"/>
    </source>
</evidence>
<proteinExistence type="predicted"/>
<reference evidence="1" key="1">
    <citation type="journal article" date="1993" name="Mol. Gen. Genet.">
        <title>Chloroplast DNA of black pine retains a residual inverted repeat lacking rRNA genes: nucleotide sequences of trnQ, trnK, psbA, trnI and trnH and the absence of rps16.</title>
        <authorList>
            <person name="Tsudzuki J."/>
            <person name="Nakashima K."/>
            <person name="Tsudzuki T."/>
            <person name="Hiratsuka J."/>
            <person name="Shibata M."/>
            <person name="Wakasugi T."/>
            <person name="Sugiura M."/>
        </authorList>
    </citation>
    <scope>NUCLEOTIDE SEQUENCE</scope>
</reference>
<keyword evidence="1" id="KW-0150">Chloroplast</keyword>